<evidence type="ECO:0000256" key="3">
    <source>
        <dbReference type="ARBA" id="ARBA00023319"/>
    </source>
</evidence>
<dbReference type="PANTHER" id="PTHR12231:SF267">
    <property type="entry name" value="BASEMENT MEMBRANE-SPECIFIC HEPARAN SULFATE PROTEOGLYCAN CORE PROTEIN"/>
    <property type="match status" value="1"/>
</dbReference>
<keyword evidence="1" id="KW-0677">Repeat</keyword>
<feature type="non-terminal residue" evidence="5">
    <location>
        <position position="1"/>
    </location>
</feature>
<dbReference type="GO" id="GO:0043005">
    <property type="term" value="C:neuron projection"/>
    <property type="evidence" value="ECO:0007669"/>
    <property type="project" value="TreeGrafter"/>
</dbReference>
<dbReference type="OrthoDB" id="2413561at2759"/>
<keyword evidence="2" id="KW-1015">Disulfide bond</keyword>
<evidence type="ECO:0000256" key="1">
    <source>
        <dbReference type="ARBA" id="ARBA00022737"/>
    </source>
</evidence>
<dbReference type="Pfam" id="PF07679">
    <property type="entry name" value="I-set"/>
    <property type="match status" value="2"/>
</dbReference>
<dbReference type="Proteomes" id="UP000812440">
    <property type="component" value="Unassembled WGS sequence"/>
</dbReference>
<keyword evidence="6" id="KW-1185">Reference proteome</keyword>
<sequence>DGGNLPSHVESKSGMLHFQQVSRSDAGNYTCIASNSQQGEIQAAVFLTVAVYINFKLEPENTTVYHGHTAILHCQAGGDPTPSIQWKSREGIVDIRQSPR</sequence>
<name>A0A8T2IDY3_9PIPI</name>
<dbReference type="SUPFAM" id="SSF48726">
    <property type="entry name" value="Immunoglobulin"/>
    <property type="match status" value="1"/>
</dbReference>
<evidence type="ECO:0000313" key="6">
    <source>
        <dbReference type="Proteomes" id="UP000812440"/>
    </source>
</evidence>
<reference evidence="5" key="1">
    <citation type="thesis" date="2020" institute="ProQuest LLC" country="789 East Eisenhower Parkway, Ann Arbor, MI, USA">
        <title>Comparative Genomics and Chromosome Evolution.</title>
        <authorList>
            <person name="Mudd A.B."/>
        </authorList>
    </citation>
    <scope>NUCLEOTIDE SEQUENCE</scope>
    <source>
        <strain evidence="5">Female2</strain>
        <tissue evidence="5">Blood</tissue>
    </source>
</reference>
<feature type="domain" description="Immunoglobulin I-set" evidence="4">
    <location>
        <begin position="10"/>
        <end position="49"/>
    </location>
</feature>
<dbReference type="InterPro" id="IPR013783">
    <property type="entry name" value="Ig-like_fold"/>
</dbReference>
<dbReference type="AlphaFoldDB" id="A0A8T2IDY3"/>
<dbReference type="PANTHER" id="PTHR12231">
    <property type="entry name" value="CTX-RELATED TYPE I TRANSMEMBRANE PROTEIN"/>
    <property type="match status" value="1"/>
</dbReference>
<dbReference type="EMBL" id="JAACNH010022073">
    <property type="protein sequence ID" value="KAG8428888.1"/>
    <property type="molecule type" value="Genomic_DNA"/>
</dbReference>
<proteinExistence type="predicted"/>
<dbReference type="InterPro" id="IPR013098">
    <property type="entry name" value="Ig_I-set"/>
</dbReference>
<dbReference type="Gene3D" id="2.60.40.10">
    <property type="entry name" value="Immunoglobulins"/>
    <property type="match status" value="2"/>
</dbReference>
<evidence type="ECO:0000259" key="4">
    <source>
        <dbReference type="Pfam" id="PF07679"/>
    </source>
</evidence>
<dbReference type="InterPro" id="IPR036179">
    <property type="entry name" value="Ig-like_dom_sf"/>
</dbReference>
<comment type="caution">
    <text evidence="5">The sequence shown here is derived from an EMBL/GenBank/DDBJ whole genome shotgun (WGS) entry which is preliminary data.</text>
</comment>
<organism evidence="5 6">
    <name type="scientific">Hymenochirus boettgeri</name>
    <name type="common">Congo dwarf clawed frog</name>
    <dbReference type="NCBI Taxonomy" id="247094"/>
    <lineage>
        <taxon>Eukaryota</taxon>
        <taxon>Metazoa</taxon>
        <taxon>Chordata</taxon>
        <taxon>Craniata</taxon>
        <taxon>Vertebrata</taxon>
        <taxon>Euteleostomi</taxon>
        <taxon>Amphibia</taxon>
        <taxon>Batrachia</taxon>
        <taxon>Anura</taxon>
        <taxon>Pipoidea</taxon>
        <taxon>Pipidae</taxon>
        <taxon>Pipinae</taxon>
        <taxon>Hymenochirus</taxon>
    </lineage>
</organism>
<accession>A0A8T2IDY3</accession>
<gene>
    <name evidence="5" type="ORF">GDO86_018991</name>
</gene>
<evidence type="ECO:0000256" key="2">
    <source>
        <dbReference type="ARBA" id="ARBA00023157"/>
    </source>
</evidence>
<dbReference type="InterPro" id="IPR051170">
    <property type="entry name" value="Neural/epithelial_adhesion"/>
</dbReference>
<dbReference type="CDD" id="cd00096">
    <property type="entry name" value="Ig"/>
    <property type="match status" value="1"/>
</dbReference>
<protein>
    <recommendedName>
        <fullName evidence="4">Immunoglobulin I-set domain-containing protein</fullName>
    </recommendedName>
</protein>
<keyword evidence="3" id="KW-0393">Immunoglobulin domain</keyword>
<evidence type="ECO:0000313" key="5">
    <source>
        <dbReference type="EMBL" id="KAG8428888.1"/>
    </source>
</evidence>
<feature type="domain" description="Immunoglobulin I-set" evidence="4">
    <location>
        <begin position="55"/>
        <end position="89"/>
    </location>
</feature>